<evidence type="ECO:0000313" key="1">
    <source>
        <dbReference type="EMBL" id="PKK61088.1"/>
    </source>
</evidence>
<evidence type="ECO:0000313" key="2">
    <source>
        <dbReference type="Proteomes" id="UP000233469"/>
    </source>
</evidence>
<protein>
    <submittedName>
        <fullName evidence="1">Uncharacterized protein</fullName>
    </submittedName>
</protein>
<reference evidence="1 2" key="2">
    <citation type="submission" date="2017-10" db="EMBL/GenBank/DDBJ databases">
        <title>Extensive intraspecific genome diversity in a model arbuscular mycorrhizal fungus.</title>
        <authorList>
            <person name="Chen E.C.H."/>
            <person name="Morin E."/>
            <person name="Baudet D."/>
            <person name="Noel J."/>
            <person name="Ndikumana S."/>
            <person name="Charron P."/>
            <person name="St-Onge C."/>
            <person name="Giorgi J."/>
            <person name="Grigoriev I.V."/>
            <person name="Roux C."/>
            <person name="Martin F.M."/>
            <person name="Corradi N."/>
        </authorList>
    </citation>
    <scope>NUCLEOTIDE SEQUENCE [LARGE SCALE GENOMIC DNA]</scope>
    <source>
        <strain evidence="1 2">C2</strain>
    </source>
</reference>
<comment type="caution">
    <text evidence="1">The sequence shown here is derived from an EMBL/GenBank/DDBJ whole genome shotgun (WGS) entry which is preliminary data.</text>
</comment>
<gene>
    <name evidence="1" type="ORF">RhiirC2_792333</name>
</gene>
<organism evidence="1 2">
    <name type="scientific">Rhizophagus irregularis</name>
    <dbReference type="NCBI Taxonomy" id="588596"/>
    <lineage>
        <taxon>Eukaryota</taxon>
        <taxon>Fungi</taxon>
        <taxon>Fungi incertae sedis</taxon>
        <taxon>Mucoromycota</taxon>
        <taxon>Glomeromycotina</taxon>
        <taxon>Glomeromycetes</taxon>
        <taxon>Glomerales</taxon>
        <taxon>Glomeraceae</taxon>
        <taxon>Rhizophagus</taxon>
    </lineage>
</organism>
<dbReference type="VEuPathDB" id="FungiDB:RhiirFUN_025288"/>
<proteinExistence type="predicted"/>
<accession>A0A2N1MHG0</accession>
<dbReference type="EMBL" id="LLXL01002343">
    <property type="protein sequence ID" value="PKK61088.1"/>
    <property type="molecule type" value="Genomic_DNA"/>
</dbReference>
<reference evidence="1 2" key="1">
    <citation type="submission" date="2016-04" db="EMBL/GenBank/DDBJ databases">
        <title>Genome analyses suggest a sexual origin of heterokaryosis in a supposedly ancient asexual fungus.</title>
        <authorList>
            <person name="Ropars J."/>
            <person name="Sedzielewska K."/>
            <person name="Noel J."/>
            <person name="Charron P."/>
            <person name="Farinelli L."/>
            <person name="Marton T."/>
            <person name="Kruger M."/>
            <person name="Pelin A."/>
            <person name="Brachmann A."/>
            <person name="Corradi N."/>
        </authorList>
    </citation>
    <scope>NUCLEOTIDE SEQUENCE [LARGE SCALE GENOMIC DNA]</scope>
    <source>
        <strain evidence="1 2">C2</strain>
    </source>
</reference>
<sequence length="118" mass="13843">MELRNDEFEEFCKADNPMLYKFPHLYNFVKTHIYFIIIHQQQVEGLFNKLDLNISLSLKQSKLQLASGKILKEDLTLDLKEIHTQRKKQKKKPPQDKQLPPFGEVVASNLFNCIIGNK</sequence>
<dbReference type="AlphaFoldDB" id="A0A2N1MHG0"/>
<dbReference type="VEuPathDB" id="FungiDB:FUN_018009"/>
<dbReference type="VEuPathDB" id="FungiDB:RhiirA1_504521"/>
<dbReference type="Proteomes" id="UP000233469">
    <property type="component" value="Unassembled WGS sequence"/>
</dbReference>
<name>A0A2N1MHG0_9GLOM</name>